<evidence type="ECO:0000256" key="1">
    <source>
        <dbReference type="ARBA" id="ARBA00004141"/>
    </source>
</evidence>
<feature type="transmembrane region" description="Helical" evidence="5">
    <location>
        <begin position="134"/>
        <end position="161"/>
    </location>
</feature>
<evidence type="ECO:0000313" key="7">
    <source>
        <dbReference type="Proteomes" id="UP001138681"/>
    </source>
</evidence>
<feature type="transmembrane region" description="Helical" evidence="5">
    <location>
        <begin position="190"/>
        <end position="217"/>
    </location>
</feature>
<dbReference type="AlphaFoldDB" id="A0A9X1F1W9"/>
<accession>A0A9X1F1W9</accession>
<dbReference type="Pfam" id="PF07264">
    <property type="entry name" value="EI24"/>
    <property type="match status" value="1"/>
</dbReference>
<evidence type="ECO:0000256" key="3">
    <source>
        <dbReference type="ARBA" id="ARBA00022989"/>
    </source>
</evidence>
<sequence>MNAVIASLSKAFGQLGDPAILKVAAKSIGITVLLFIAMGIGFYFGIVCLTAAYGSASEDGWLEAIAAAILAILGFWFLFRIVALAVLQFFADKIVAAVEAKHYPDLAEKAKPLPLPQDIANSFKGLGRALGFNLLALPFAIVLIFTAFGPAVVFLLVNAVLLGRELTDMAWLRHTDGQPLPSPVSGTERLMLGGVIAAMMLVPFLNLIAPVIGAAAGTHLAHDAMRRQEAAHA</sequence>
<protein>
    <submittedName>
        <fullName evidence="6">EI24 domain-containing protein</fullName>
    </submittedName>
</protein>
<keyword evidence="2 5" id="KW-0812">Transmembrane</keyword>
<dbReference type="InterPro" id="IPR059112">
    <property type="entry name" value="CysZ/EI24"/>
</dbReference>
<evidence type="ECO:0000256" key="2">
    <source>
        <dbReference type="ARBA" id="ARBA00022692"/>
    </source>
</evidence>
<comment type="caution">
    <text evidence="6">The sequence shown here is derived from an EMBL/GenBank/DDBJ whole genome shotgun (WGS) entry which is preliminary data.</text>
</comment>
<dbReference type="EMBL" id="JAGSPC010000001">
    <property type="protein sequence ID" value="MBV7258629.1"/>
    <property type="molecule type" value="Genomic_DNA"/>
</dbReference>
<feature type="transmembrane region" description="Helical" evidence="5">
    <location>
        <begin position="30"/>
        <end position="53"/>
    </location>
</feature>
<organism evidence="6 7">
    <name type="scientific">Erythrobacter crassostreae</name>
    <dbReference type="NCBI Taxonomy" id="2828328"/>
    <lineage>
        <taxon>Bacteria</taxon>
        <taxon>Pseudomonadati</taxon>
        <taxon>Pseudomonadota</taxon>
        <taxon>Alphaproteobacteria</taxon>
        <taxon>Sphingomonadales</taxon>
        <taxon>Erythrobacteraceae</taxon>
        <taxon>Erythrobacter/Porphyrobacter group</taxon>
        <taxon>Erythrobacter</taxon>
    </lineage>
</organism>
<proteinExistence type="predicted"/>
<evidence type="ECO:0000256" key="4">
    <source>
        <dbReference type="ARBA" id="ARBA00023136"/>
    </source>
</evidence>
<reference evidence="6" key="1">
    <citation type="submission" date="2021-04" db="EMBL/GenBank/DDBJ databases">
        <authorList>
            <person name="Pira H."/>
            <person name="Risdian C."/>
            <person name="Wink J."/>
        </authorList>
    </citation>
    <scope>NUCLEOTIDE SEQUENCE</scope>
    <source>
        <strain evidence="6">WH158</strain>
    </source>
</reference>
<dbReference type="Proteomes" id="UP001138681">
    <property type="component" value="Unassembled WGS sequence"/>
</dbReference>
<feature type="transmembrane region" description="Helical" evidence="5">
    <location>
        <begin position="65"/>
        <end position="91"/>
    </location>
</feature>
<gene>
    <name evidence="6" type="ORF">KCG46_03435</name>
</gene>
<keyword evidence="7" id="KW-1185">Reference proteome</keyword>
<keyword evidence="3 5" id="KW-1133">Transmembrane helix</keyword>
<keyword evidence="4 5" id="KW-0472">Membrane</keyword>
<dbReference type="RefSeq" id="WP_218403926.1">
    <property type="nucleotide sequence ID" value="NZ_JAGSPC010000001.1"/>
</dbReference>
<evidence type="ECO:0000313" key="6">
    <source>
        <dbReference type="EMBL" id="MBV7258629.1"/>
    </source>
</evidence>
<name>A0A9X1F1W9_9SPHN</name>
<comment type="subcellular location">
    <subcellularLocation>
        <location evidence="1">Membrane</location>
        <topology evidence="1">Multi-pass membrane protein</topology>
    </subcellularLocation>
</comment>
<evidence type="ECO:0000256" key="5">
    <source>
        <dbReference type="SAM" id="Phobius"/>
    </source>
</evidence>